<dbReference type="InterPro" id="IPR023591">
    <property type="entry name" value="Ribosomal_uS2_flav_dom_sf"/>
</dbReference>
<dbReference type="SUPFAM" id="SSF53335">
    <property type="entry name" value="S-adenosyl-L-methionine-dependent methyltransferases"/>
    <property type="match status" value="1"/>
</dbReference>
<dbReference type="InterPro" id="IPR001865">
    <property type="entry name" value="Ribosomal_uS2"/>
</dbReference>
<evidence type="ECO:0000313" key="6">
    <source>
        <dbReference type="EMBL" id="KEH29651.1"/>
    </source>
</evidence>
<dbReference type="InterPro" id="IPR005706">
    <property type="entry name" value="Ribosomal_uS2_bac/mit/plastid"/>
</dbReference>
<dbReference type="GO" id="GO:0008757">
    <property type="term" value="F:S-adenosylmethionine-dependent methyltransferase activity"/>
    <property type="evidence" value="ECO:0007669"/>
    <property type="project" value="InterPro"/>
</dbReference>
<keyword evidence="6" id="KW-0808">Transferase</keyword>
<dbReference type="AlphaFoldDB" id="A0A072UJN8"/>
<dbReference type="PROSITE" id="PS00962">
    <property type="entry name" value="RIBOSOMAL_S2_1"/>
    <property type="match status" value="1"/>
</dbReference>
<keyword evidence="6" id="KW-0489">Methyltransferase</keyword>
<organism evidence="6 8">
    <name type="scientific">Medicago truncatula</name>
    <name type="common">Barrel medic</name>
    <name type="synonym">Medicago tribuloides</name>
    <dbReference type="NCBI Taxonomy" id="3880"/>
    <lineage>
        <taxon>Eukaryota</taxon>
        <taxon>Viridiplantae</taxon>
        <taxon>Streptophyta</taxon>
        <taxon>Embryophyta</taxon>
        <taxon>Tracheophyta</taxon>
        <taxon>Spermatophyta</taxon>
        <taxon>Magnoliopsida</taxon>
        <taxon>eudicotyledons</taxon>
        <taxon>Gunneridae</taxon>
        <taxon>Pentapetalae</taxon>
        <taxon>rosids</taxon>
        <taxon>fabids</taxon>
        <taxon>Fabales</taxon>
        <taxon>Fabaceae</taxon>
        <taxon>Papilionoideae</taxon>
        <taxon>50 kb inversion clade</taxon>
        <taxon>NPAAA clade</taxon>
        <taxon>Hologalegina</taxon>
        <taxon>IRL clade</taxon>
        <taxon>Trifolieae</taxon>
        <taxon>Medicago</taxon>
    </lineage>
</organism>
<dbReference type="Gene3D" id="3.40.50.150">
    <property type="entry name" value="Vaccinia Virus protein VP39"/>
    <property type="match status" value="1"/>
</dbReference>
<feature type="transmembrane region" description="Helical" evidence="4">
    <location>
        <begin position="76"/>
        <end position="93"/>
    </location>
</feature>
<evidence type="ECO:0000256" key="2">
    <source>
        <dbReference type="ARBA" id="ARBA00022980"/>
    </source>
</evidence>
<keyword evidence="2" id="KW-0689">Ribosomal protein</keyword>
<dbReference type="HOGENOM" id="CLU_076466_0_0_1"/>
<evidence type="ECO:0000256" key="4">
    <source>
        <dbReference type="SAM" id="Phobius"/>
    </source>
</evidence>
<proteinExistence type="inferred from homology"/>
<reference evidence="6 8" key="1">
    <citation type="journal article" date="2011" name="Nature">
        <title>The Medicago genome provides insight into the evolution of rhizobial symbioses.</title>
        <authorList>
            <person name="Young N.D."/>
            <person name="Debelle F."/>
            <person name="Oldroyd G.E."/>
            <person name="Geurts R."/>
            <person name="Cannon S.B."/>
            <person name="Udvardi M.K."/>
            <person name="Benedito V.A."/>
            <person name="Mayer K.F."/>
            <person name="Gouzy J."/>
            <person name="Schoof H."/>
            <person name="Van de Peer Y."/>
            <person name="Proost S."/>
            <person name="Cook D.R."/>
            <person name="Meyers B.C."/>
            <person name="Spannagl M."/>
            <person name="Cheung F."/>
            <person name="De Mita S."/>
            <person name="Krishnakumar V."/>
            <person name="Gundlach H."/>
            <person name="Zhou S."/>
            <person name="Mudge J."/>
            <person name="Bharti A.K."/>
            <person name="Murray J.D."/>
            <person name="Naoumkina M.A."/>
            <person name="Rosen B."/>
            <person name="Silverstein K.A."/>
            <person name="Tang H."/>
            <person name="Rombauts S."/>
            <person name="Zhao P.X."/>
            <person name="Zhou P."/>
            <person name="Barbe V."/>
            <person name="Bardou P."/>
            <person name="Bechner M."/>
            <person name="Bellec A."/>
            <person name="Berger A."/>
            <person name="Berges H."/>
            <person name="Bidwell S."/>
            <person name="Bisseling T."/>
            <person name="Choisne N."/>
            <person name="Couloux A."/>
            <person name="Denny R."/>
            <person name="Deshpande S."/>
            <person name="Dai X."/>
            <person name="Doyle J.J."/>
            <person name="Dudez A.M."/>
            <person name="Farmer A.D."/>
            <person name="Fouteau S."/>
            <person name="Franken C."/>
            <person name="Gibelin C."/>
            <person name="Gish J."/>
            <person name="Goldstein S."/>
            <person name="Gonzalez A.J."/>
            <person name="Green P.J."/>
            <person name="Hallab A."/>
            <person name="Hartog M."/>
            <person name="Hua A."/>
            <person name="Humphray S.J."/>
            <person name="Jeong D.H."/>
            <person name="Jing Y."/>
            <person name="Jocker A."/>
            <person name="Kenton S.M."/>
            <person name="Kim D.J."/>
            <person name="Klee K."/>
            <person name="Lai H."/>
            <person name="Lang C."/>
            <person name="Lin S."/>
            <person name="Macmil S.L."/>
            <person name="Magdelenat G."/>
            <person name="Matthews L."/>
            <person name="McCorrison J."/>
            <person name="Monaghan E.L."/>
            <person name="Mun J.H."/>
            <person name="Najar F.Z."/>
            <person name="Nicholson C."/>
            <person name="Noirot C."/>
            <person name="O'Bleness M."/>
            <person name="Paule C.R."/>
            <person name="Poulain J."/>
            <person name="Prion F."/>
            <person name="Qin B."/>
            <person name="Qu C."/>
            <person name="Retzel E.F."/>
            <person name="Riddle C."/>
            <person name="Sallet E."/>
            <person name="Samain S."/>
            <person name="Samson N."/>
            <person name="Sanders I."/>
            <person name="Saurat O."/>
            <person name="Scarpelli C."/>
            <person name="Schiex T."/>
            <person name="Segurens B."/>
            <person name="Severin A.J."/>
            <person name="Sherrier D.J."/>
            <person name="Shi R."/>
            <person name="Sims S."/>
            <person name="Singer S.R."/>
            <person name="Sinharoy S."/>
            <person name="Sterck L."/>
            <person name="Viollet A."/>
            <person name="Wang B.B."/>
            <person name="Wang K."/>
            <person name="Wang M."/>
            <person name="Wang X."/>
            <person name="Warfsmann J."/>
            <person name="Weissenbach J."/>
            <person name="White D.D."/>
            <person name="White J.D."/>
            <person name="Wiley G.B."/>
            <person name="Wincker P."/>
            <person name="Xing Y."/>
            <person name="Yang L."/>
            <person name="Yao Z."/>
            <person name="Ying F."/>
            <person name="Zhai J."/>
            <person name="Zhou L."/>
            <person name="Zuber A."/>
            <person name="Denarie J."/>
            <person name="Dixon R.A."/>
            <person name="May G.D."/>
            <person name="Schwartz D.C."/>
            <person name="Rogers J."/>
            <person name="Quetier F."/>
            <person name="Town C.D."/>
            <person name="Roe B.A."/>
        </authorList>
    </citation>
    <scope>NUCLEOTIDE SEQUENCE [LARGE SCALE GENOMIC DNA]</scope>
    <source>
        <strain evidence="6">A17</strain>
        <strain evidence="7 8">cv. Jemalong A17</strain>
    </source>
</reference>
<dbReference type="InterPro" id="IPR013216">
    <property type="entry name" value="Methyltransf_11"/>
</dbReference>
<evidence type="ECO:0000259" key="5">
    <source>
        <dbReference type="Pfam" id="PF08241"/>
    </source>
</evidence>
<dbReference type="PANTHER" id="PTHR45085">
    <property type="entry name" value="F21J9.14"/>
    <property type="match status" value="1"/>
</dbReference>
<dbReference type="Gene3D" id="3.40.50.10490">
    <property type="entry name" value="Glucose-6-phosphate isomerase like protein, domain 1"/>
    <property type="match status" value="1"/>
</dbReference>
<dbReference type="GO" id="GO:0003735">
    <property type="term" value="F:structural constituent of ribosome"/>
    <property type="evidence" value="ECO:0007669"/>
    <property type="project" value="InterPro"/>
</dbReference>
<accession>A0A072UJN8</accession>
<keyword evidence="3" id="KW-0687">Ribonucleoprotein</keyword>
<evidence type="ECO:0000313" key="7">
    <source>
        <dbReference type="EnsemblPlants" id="KEH29651"/>
    </source>
</evidence>
<dbReference type="Pfam" id="PF00318">
    <property type="entry name" value="Ribosomal_S2"/>
    <property type="match status" value="2"/>
</dbReference>
<keyword evidence="4" id="KW-1133">Transmembrane helix</keyword>
<dbReference type="PANTHER" id="PTHR45085:SF3">
    <property type="entry name" value="S-ADENOSYL-L-METHIONINE-DEPENDENT METHYLTRANSFERASES SUPERFAMILY PROTEIN"/>
    <property type="match status" value="1"/>
</dbReference>
<dbReference type="Proteomes" id="UP000002051">
    <property type="component" value="Chromosome 4"/>
</dbReference>
<dbReference type="GO" id="GO:0032259">
    <property type="term" value="P:methylation"/>
    <property type="evidence" value="ECO:0007669"/>
    <property type="project" value="UniProtKB-KW"/>
</dbReference>
<comment type="similarity">
    <text evidence="1">Belongs to the universal ribosomal protein uS2 family.</text>
</comment>
<dbReference type="HAMAP" id="MF_00291_B">
    <property type="entry name" value="Ribosomal_uS2_B"/>
    <property type="match status" value="1"/>
</dbReference>
<reference evidence="7" key="3">
    <citation type="submission" date="2015-04" db="UniProtKB">
        <authorList>
            <consortium name="EnsemblPlants"/>
        </authorList>
    </citation>
    <scope>IDENTIFICATION</scope>
    <source>
        <strain evidence="7">cv. Jemalong A17</strain>
    </source>
</reference>
<keyword evidence="8" id="KW-1185">Reference proteome</keyword>
<dbReference type="SUPFAM" id="SSF52313">
    <property type="entry name" value="Ribosomal protein S2"/>
    <property type="match status" value="1"/>
</dbReference>
<dbReference type="EnsemblPlants" id="KEH29651">
    <property type="protein sequence ID" value="KEH29651"/>
    <property type="gene ID" value="MTR_4g046723"/>
</dbReference>
<gene>
    <name evidence="6" type="ordered locus">MTR_4g046723</name>
</gene>
<evidence type="ECO:0000313" key="8">
    <source>
        <dbReference type="Proteomes" id="UP000002051"/>
    </source>
</evidence>
<reference evidence="6 8" key="2">
    <citation type="journal article" date="2014" name="BMC Genomics">
        <title>An improved genome release (version Mt4.0) for the model legume Medicago truncatula.</title>
        <authorList>
            <person name="Tang H."/>
            <person name="Krishnakumar V."/>
            <person name="Bidwell S."/>
            <person name="Rosen B."/>
            <person name="Chan A."/>
            <person name="Zhou S."/>
            <person name="Gentzbittel L."/>
            <person name="Childs K.L."/>
            <person name="Yandell M."/>
            <person name="Gundlach H."/>
            <person name="Mayer K.F."/>
            <person name="Schwartz D.C."/>
            <person name="Town C.D."/>
        </authorList>
    </citation>
    <scope>GENOME REANNOTATION</scope>
    <source>
        <strain evidence="6">A17</strain>
        <strain evidence="7 8">cv. Jemalong A17</strain>
    </source>
</reference>
<sequence>MTKRYWNIIFEAMMEAGVHFGHDTQKWNPRMAPFISAKRKASIGKQFLIVGTKKKTANSVTRAAIRARCHYVNKKWLGAIASVTLISLFLITPDTCVPPEAPLKPHFRFPKSTCDFTSSRPSLPSDKKNNRLWSSRDWNNKLRSFSLIFLSIRDIGLLPNNTKVLCISAGAGHEVSALQRLGVEDVTGIELLESLPLVRRADPHNLPFFDGAFDFAFTARFDEALFPMRFAAEMERVVRGGGVSFVLVGECGANEVREVVRLFRNSRFVRSTNVTLSNVRMTSILMRTRKSSS</sequence>
<dbReference type="GO" id="GO:0015935">
    <property type="term" value="C:small ribosomal subunit"/>
    <property type="evidence" value="ECO:0007669"/>
    <property type="project" value="InterPro"/>
</dbReference>
<feature type="domain" description="Methyltransferase type 11" evidence="5">
    <location>
        <begin position="165"/>
        <end position="245"/>
    </location>
</feature>
<dbReference type="EMBL" id="CM001220">
    <property type="protein sequence ID" value="KEH29651.1"/>
    <property type="molecule type" value="Genomic_DNA"/>
</dbReference>
<dbReference type="InterPro" id="IPR029063">
    <property type="entry name" value="SAM-dependent_MTases_sf"/>
</dbReference>
<dbReference type="InterPro" id="IPR018130">
    <property type="entry name" value="Ribosomal_uS2_CS"/>
</dbReference>
<dbReference type="Pfam" id="PF08241">
    <property type="entry name" value="Methyltransf_11"/>
    <property type="match status" value="1"/>
</dbReference>
<protein>
    <submittedName>
        <fullName evidence="6">Methyltransferase domain protein</fullName>
    </submittedName>
</protein>
<name>A0A072UJN8_MEDTR</name>
<keyword evidence="4" id="KW-0812">Transmembrane</keyword>
<keyword evidence="4" id="KW-0472">Membrane</keyword>
<evidence type="ECO:0000256" key="3">
    <source>
        <dbReference type="ARBA" id="ARBA00023274"/>
    </source>
</evidence>
<dbReference type="GO" id="GO:0006412">
    <property type="term" value="P:translation"/>
    <property type="evidence" value="ECO:0007669"/>
    <property type="project" value="InterPro"/>
</dbReference>
<evidence type="ECO:0000256" key="1">
    <source>
        <dbReference type="ARBA" id="ARBA00006242"/>
    </source>
</evidence>